<feature type="compositionally biased region" description="Polar residues" evidence="1">
    <location>
        <begin position="1"/>
        <end position="30"/>
    </location>
</feature>
<sequence length="91" mass="9902">MSKTTTEPSARTTPASKTTTFAPSKPTTKSYAMAKPSTSTKAAAATETASSAQVLLLQESRLHGRHQNKHHGQCRERQCPHSSPRPFHEKS</sequence>
<accession>A0A8J5SD24</accession>
<keyword evidence="3" id="KW-1185">Reference proteome</keyword>
<dbReference type="EMBL" id="JAAALK010000286">
    <property type="protein sequence ID" value="KAG8063644.1"/>
    <property type="molecule type" value="Genomic_DNA"/>
</dbReference>
<evidence type="ECO:0000313" key="3">
    <source>
        <dbReference type="Proteomes" id="UP000729402"/>
    </source>
</evidence>
<feature type="compositionally biased region" description="Basic residues" evidence="1">
    <location>
        <begin position="63"/>
        <end position="72"/>
    </location>
</feature>
<dbReference type="Proteomes" id="UP000729402">
    <property type="component" value="Unassembled WGS sequence"/>
</dbReference>
<reference evidence="2" key="2">
    <citation type="submission" date="2021-02" db="EMBL/GenBank/DDBJ databases">
        <authorList>
            <person name="Kimball J.A."/>
            <person name="Haas M.W."/>
            <person name="Macchietto M."/>
            <person name="Kono T."/>
            <person name="Duquette J."/>
            <person name="Shao M."/>
        </authorList>
    </citation>
    <scope>NUCLEOTIDE SEQUENCE</scope>
    <source>
        <tissue evidence="2">Fresh leaf tissue</tissue>
    </source>
</reference>
<feature type="region of interest" description="Disordered" evidence="1">
    <location>
        <begin position="58"/>
        <end position="91"/>
    </location>
</feature>
<name>A0A8J5SD24_ZIZPA</name>
<reference evidence="2" key="1">
    <citation type="journal article" date="2021" name="bioRxiv">
        <title>Whole Genome Assembly and Annotation of Northern Wild Rice, Zizania palustris L., Supports a Whole Genome Duplication in the Zizania Genus.</title>
        <authorList>
            <person name="Haas M."/>
            <person name="Kono T."/>
            <person name="Macchietto M."/>
            <person name="Millas R."/>
            <person name="McGilp L."/>
            <person name="Shao M."/>
            <person name="Duquette J."/>
            <person name="Hirsch C.N."/>
            <person name="Kimball J."/>
        </authorList>
    </citation>
    <scope>NUCLEOTIDE SEQUENCE</scope>
    <source>
        <tissue evidence="2">Fresh leaf tissue</tissue>
    </source>
</reference>
<gene>
    <name evidence="2" type="ORF">GUJ93_ZPchr0003g16658</name>
</gene>
<evidence type="ECO:0000313" key="2">
    <source>
        <dbReference type="EMBL" id="KAG8063644.1"/>
    </source>
</evidence>
<evidence type="ECO:0000256" key="1">
    <source>
        <dbReference type="SAM" id="MobiDB-lite"/>
    </source>
</evidence>
<comment type="caution">
    <text evidence="2">The sequence shown here is derived from an EMBL/GenBank/DDBJ whole genome shotgun (WGS) entry which is preliminary data.</text>
</comment>
<proteinExistence type="predicted"/>
<feature type="region of interest" description="Disordered" evidence="1">
    <location>
        <begin position="1"/>
        <end position="35"/>
    </location>
</feature>
<dbReference type="AlphaFoldDB" id="A0A8J5SD24"/>
<protein>
    <submittedName>
        <fullName evidence="2">Uncharacterized protein</fullName>
    </submittedName>
</protein>
<organism evidence="2 3">
    <name type="scientific">Zizania palustris</name>
    <name type="common">Northern wild rice</name>
    <dbReference type="NCBI Taxonomy" id="103762"/>
    <lineage>
        <taxon>Eukaryota</taxon>
        <taxon>Viridiplantae</taxon>
        <taxon>Streptophyta</taxon>
        <taxon>Embryophyta</taxon>
        <taxon>Tracheophyta</taxon>
        <taxon>Spermatophyta</taxon>
        <taxon>Magnoliopsida</taxon>
        <taxon>Liliopsida</taxon>
        <taxon>Poales</taxon>
        <taxon>Poaceae</taxon>
        <taxon>BOP clade</taxon>
        <taxon>Oryzoideae</taxon>
        <taxon>Oryzeae</taxon>
        <taxon>Zizaniinae</taxon>
        <taxon>Zizania</taxon>
    </lineage>
</organism>